<evidence type="ECO:0000313" key="3">
    <source>
        <dbReference type="Proteomes" id="UP000193834"/>
    </source>
</evidence>
<dbReference type="STRING" id="1852522.SAMN06295960_3570"/>
<name>A0A1X7LKM1_9BACL</name>
<dbReference type="RefSeq" id="WP_085496408.1">
    <property type="nucleotide sequence ID" value="NZ_FXAZ01000005.1"/>
</dbReference>
<dbReference type="InterPro" id="IPR028096">
    <property type="entry name" value="EfeO_Cupredoxin"/>
</dbReference>
<dbReference type="EMBL" id="FXAZ01000005">
    <property type="protein sequence ID" value="SMG53802.1"/>
    <property type="molecule type" value="Genomic_DNA"/>
</dbReference>
<evidence type="ECO:0000259" key="1">
    <source>
        <dbReference type="Pfam" id="PF13473"/>
    </source>
</evidence>
<proteinExistence type="predicted"/>
<dbReference type="SUPFAM" id="SSF49503">
    <property type="entry name" value="Cupredoxins"/>
    <property type="match status" value="1"/>
</dbReference>
<gene>
    <name evidence="2" type="ORF">SAMN06295960_3570</name>
</gene>
<dbReference type="AlphaFoldDB" id="A0A1X7LKM1"/>
<feature type="domain" description="EfeO-type cupredoxin-like" evidence="1">
    <location>
        <begin position="20"/>
        <end position="123"/>
    </location>
</feature>
<dbReference type="Proteomes" id="UP000193834">
    <property type="component" value="Unassembled WGS sequence"/>
</dbReference>
<dbReference type="OrthoDB" id="279535at2"/>
<protein>
    <submittedName>
        <fullName evidence="2">Cupredoxin-like domain-containing protein</fullName>
    </submittedName>
</protein>
<organism evidence="2 3">
    <name type="scientific">Paenibacillus aquistagni</name>
    <dbReference type="NCBI Taxonomy" id="1852522"/>
    <lineage>
        <taxon>Bacteria</taxon>
        <taxon>Bacillati</taxon>
        <taxon>Bacillota</taxon>
        <taxon>Bacilli</taxon>
        <taxon>Bacillales</taxon>
        <taxon>Paenibacillaceae</taxon>
        <taxon>Paenibacillus</taxon>
    </lineage>
</organism>
<accession>A0A1X7LKM1</accession>
<keyword evidence="3" id="KW-1185">Reference proteome</keyword>
<dbReference type="InterPro" id="IPR008972">
    <property type="entry name" value="Cupredoxin"/>
</dbReference>
<dbReference type="Gene3D" id="2.60.40.420">
    <property type="entry name" value="Cupredoxins - blue copper proteins"/>
    <property type="match status" value="1"/>
</dbReference>
<evidence type="ECO:0000313" key="2">
    <source>
        <dbReference type="EMBL" id="SMG53802.1"/>
    </source>
</evidence>
<sequence>MQKWAMVVFFGIACVLAAGLMLFNMPKPPVEEAAPEGVQVVKMIASNDFTFDQAEYKVKAGEPVLLKLENKSGVHGAEIKELNINLTNEHKEQQITFDKPGEYVIYCSIMCGTGHDTMKSVLVVE</sequence>
<dbReference type="Pfam" id="PF13473">
    <property type="entry name" value="Cupredoxin_1"/>
    <property type="match status" value="1"/>
</dbReference>
<reference evidence="2 3" key="1">
    <citation type="submission" date="2017-04" db="EMBL/GenBank/DDBJ databases">
        <authorList>
            <person name="Afonso C.L."/>
            <person name="Miller P.J."/>
            <person name="Scott M.A."/>
            <person name="Spackman E."/>
            <person name="Goraichik I."/>
            <person name="Dimitrov K.M."/>
            <person name="Suarez D.L."/>
            <person name="Swayne D.E."/>
        </authorList>
    </citation>
    <scope>NUCLEOTIDE SEQUENCE [LARGE SCALE GENOMIC DNA]</scope>
    <source>
        <strain evidence="2 3">11</strain>
    </source>
</reference>